<dbReference type="STRING" id="1169540.A0A0G4FE92"/>
<feature type="compositionally biased region" description="Acidic residues" evidence="3">
    <location>
        <begin position="255"/>
        <end position="277"/>
    </location>
</feature>
<feature type="region of interest" description="Disordered" evidence="3">
    <location>
        <begin position="1"/>
        <end position="60"/>
    </location>
</feature>
<evidence type="ECO:0000313" key="4">
    <source>
        <dbReference type="EMBL" id="CEM11521.1"/>
    </source>
</evidence>
<dbReference type="OMA" id="WPVALMN"/>
<feature type="compositionally biased region" description="Basic and acidic residues" evidence="3">
    <location>
        <begin position="26"/>
        <end position="41"/>
    </location>
</feature>
<gene>
    <name evidence="4" type="ORF">Vbra_1581</name>
</gene>
<dbReference type="PANTHER" id="PTHR11875">
    <property type="entry name" value="TESTIS-SPECIFIC Y-ENCODED PROTEIN"/>
    <property type="match status" value="1"/>
</dbReference>
<feature type="region of interest" description="Disordered" evidence="3">
    <location>
        <begin position="255"/>
        <end position="285"/>
    </location>
</feature>
<dbReference type="OrthoDB" id="19419at2759"/>
<dbReference type="InterPro" id="IPR036674">
    <property type="entry name" value="p53_tetramer_sf"/>
</dbReference>
<dbReference type="Gene3D" id="3.30.1120.90">
    <property type="entry name" value="Nucleosome assembly protein"/>
    <property type="match status" value="1"/>
</dbReference>
<evidence type="ECO:0008006" key="6">
    <source>
        <dbReference type="Google" id="ProtNLM"/>
    </source>
</evidence>
<dbReference type="Pfam" id="PF00956">
    <property type="entry name" value="NAP"/>
    <property type="match status" value="1"/>
</dbReference>
<dbReference type="GO" id="GO:0051262">
    <property type="term" value="P:protein tetramerization"/>
    <property type="evidence" value="ECO:0007669"/>
    <property type="project" value="InterPro"/>
</dbReference>
<dbReference type="SUPFAM" id="SSF143113">
    <property type="entry name" value="NAP-like"/>
    <property type="match status" value="1"/>
</dbReference>
<comment type="similarity">
    <text evidence="1 2">Belongs to the nucleosome assembly protein (NAP) family.</text>
</comment>
<dbReference type="InterPro" id="IPR002164">
    <property type="entry name" value="NAP_family"/>
</dbReference>
<dbReference type="Proteomes" id="UP000041254">
    <property type="component" value="Unassembled WGS sequence"/>
</dbReference>
<dbReference type="FunCoup" id="A0A0G4FE92">
    <property type="interactions" value="318"/>
</dbReference>
<dbReference type="InParanoid" id="A0A0G4FE92"/>
<dbReference type="GO" id="GO:0005634">
    <property type="term" value="C:nucleus"/>
    <property type="evidence" value="ECO:0007669"/>
    <property type="project" value="InterPro"/>
</dbReference>
<evidence type="ECO:0000256" key="3">
    <source>
        <dbReference type="SAM" id="MobiDB-lite"/>
    </source>
</evidence>
<dbReference type="InterPro" id="IPR037231">
    <property type="entry name" value="NAP-like_sf"/>
</dbReference>
<keyword evidence="5" id="KW-1185">Reference proteome</keyword>
<proteinExistence type="inferred from homology"/>
<accession>A0A0G4FE92</accession>
<dbReference type="GO" id="GO:0006334">
    <property type="term" value="P:nucleosome assembly"/>
    <property type="evidence" value="ECO:0007669"/>
    <property type="project" value="InterPro"/>
</dbReference>
<reference evidence="4 5" key="1">
    <citation type="submission" date="2014-11" db="EMBL/GenBank/DDBJ databases">
        <authorList>
            <person name="Zhu J."/>
            <person name="Qi W."/>
            <person name="Song R."/>
        </authorList>
    </citation>
    <scope>NUCLEOTIDE SEQUENCE [LARGE SCALE GENOMIC DNA]</scope>
</reference>
<dbReference type="Gene3D" id="4.10.170.10">
    <property type="entry name" value="p53-like tetramerisation domain"/>
    <property type="match status" value="1"/>
</dbReference>
<evidence type="ECO:0000256" key="1">
    <source>
        <dbReference type="ARBA" id="ARBA00009947"/>
    </source>
</evidence>
<evidence type="ECO:0000256" key="2">
    <source>
        <dbReference type="RuleBase" id="RU003876"/>
    </source>
</evidence>
<dbReference type="EMBL" id="CDMY01000418">
    <property type="protein sequence ID" value="CEM11521.1"/>
    <property type="molecule type" value="Genomic_DNA"/>
</dbReference>
<evidence type="ECO:0000313" key="5">
    <source>
        <dbReference type="Proteomes" id="UP000041254"/>
    </source>
</evidence>
<dbReference type="PhylomeDB" id="A0A0G4FE92"/>
<organism evidence="4 5">
    <name type="scientific">Vitrella brassicaformis (strain CCMP3155)</name>
    <dbReference type="NCBI Taxonomy" id="1169540"/>
    <lineage>
        <taxon>Eukaryota</taxon>
        <taxon>Sar</taxon>
        <taxon>Alveolata</taxon>
        <taxon>Colpodellida</taxon>
        <taxon>Vitrellaceae</taxon>
        <taxon>Vitrella</taxon>
    </lineage>
</organism>
<dbReference type="AlphaFoldDB" id="A0A0G4FE92"/>
<sequence length="285" mass="33160">MKRAAEGPEEDVNGHPAKRQVAQEGDLGHESCVRRVARDGVAEEEDEVKEDFGGFPSEETMNELENIQKELFKLDDECAKEQMEVQKKYDKQKKPAFDKRNEIIAAIPQFWLQAFKNHKGIYIHQEDEELLGHLKTIEVDDNLDHMGSYKLTFHFEPNDFLESLTMSKKTTILDGNDEVCEISPIVWQENMDIVSRIRERRKQQQEKGESPVDSDYSLFEWFTQEAPDDIPDLGEVIRRELWHDPLQYYLEECDEGGLIDEEEGEEEEDEAEGEEYTPMDGSLVR</sequence>
<name>A0A0G4FE92_VITBC</name>
<protein>
    <recommendedName>
        <fullName evidence="6">Nucleosome assembly protein</fullName>
    </recommendedName>
</protein>
<dbReference type="VEuPathDB" id="CryptoDB:Vbra_1581"/>